<accession>A0A8H3FD49</accession>
<dbReference type="PROSITE" id="PS00518">
    <property type="entry name" value="ZF_RING_1"/>
    <property type="match status" value="1"/>
</dbReference>
<dbReference type="SMART" id="SM00297">
    <property type="entry name" value="BROMO"/>
    <property type="match status" value="1"/>
</dbReference>
<dbReference type="PROSITE" id="PS50014">
    <property type="entry name" value="BROMODOMAIN_2"/>
    <property type="match status" value="1"/>
</dbReference>
<keyword evidence="9" id="KW-1185">Reference proteome</keyword>
<dbReference type="InterPro" id="IPR001487">
    <property type="entry name" value="Bromodomain"/>
</dbReference>
<evidence type="ECO:0000256" key="3">
    <source>
        <dbReference type="ARBA" id="ARBA00022833"/>
    </source>
</evidence>
<evidence type="ECO:0000313" key="9">
    <source>
        <dbReference type="Proteomes" id="UP000664203"/>
    </source>
</evidence>
<dbReference type="GO" id="GO:0008270">
    <property type="term" value="F:zinc ion binding"/>
    <property type="evidence" value="ECO:0007669"/>
    <property type="project" value="UniProtKB-KW"/>
</dbReference>
<dbReference type="Gene3D" id="1.20.920.10">
    <property type="entry name" value="Bromodomain-like"/>
    <property type="match status" value="1"/>
</dbReference>
<keyword evidence="3" id="KW-0862">Zinc</keyword>
<dbReference type="Gene3D" id="3.30.40.10">
    <property type="entry name" value="Zinc/RING finger domain, C3HC4 (zinc finger)"/>
    <property type="match status" value="1"/>
</dbReference>
<dbReference type="Pfam" id="PF00439">
    <property type="entry name" value="Bromodomain"/>
    <property type="match status" value="1"/>
</dbReference>
<keyword evidence="4 5" id="KW-0103">Bromodomain</keyword>
<evidence type="ECO:0000256" key="5">
    <source>
        <dbReference type="PROSITE-ProRule" id="PRU00035"/>
    </source>
</evidence>
<dbReference type="InterPro" id="IPR013083">
    <property type="entry name" value="Znf_RING/FYVE/PHD"/>
</dbReference>
<feature type="region of interest" description="Disordered" evidence="6">
    <location>
        <begin position="418"/>
        <end position="463"/>
    </location>
</feature>
<evidence type="ECO:0000313" key="8">
    <source>
        <dbReference type="EMBL" id="CAF9921420.1"/>
    </source>
</evidence>
<evidence type="ECO:0000256" key="4">
    <source>
        <dbReference type="ARBA" id="ARBA00023117"/>
    </source>
</evidence>
<keyword evidence="2" id="KW-0863">Zinc-finger</keyword>
<evidence type="ECO:0000259" key="7">
    <source>
        <dbReference type="PROSITE" id="PS50014"/>
    </source>
</evidence>
<organism evidence="8 9">
    <name type="scientific">Alectoria fallacina</name>
    <dbReference type="NCBI Taxonomy" id="1903189"/>
    <lineage>
        <taxon>Eukaryota</taxon>
        <taxon>Fungi</taxon>
        <taxon>Dikarya</taxon>
        <taxon>Ascomycota</taxon>
        <taxon>Pezizomycotina</taxon>
        <taxon>Lecanoromycetes</taxon>
        <taxon>OSLEUM clade</taxon>
        <taxon>Lecanoromycetidae</taxon>
        <taxon>Lecanorales</taxon>
        <taxon>Lecanorineae</taxon>
        <taxon>Parmeliaceae</taxon>
        <taxon>Alectoria</taxon>
    </lineage>
</organism>
<comment type="caution">
    <text evidence="8">The sequence shown here is derived from an EMBL/GenBank/DDBJ whole genome shotgun (WGS) entry which is preliminary data.</text>
</comment>
<proteinExistence type="predicted"/>
<name>A0A8H3FD49_9LECA</name>
<evidence type="ECO:0000256" key="1">
    <source>
        <dbReference type="ARBA" id="ARBA00022723"/>
    </source>
</evidence>
<dbReference type="AlphaFoldDB" id="A0A8H3FD49"/>
<evidence type="ECO:0000256" key="2">
    <source>
        <dbReference type="ARBA" id="ARBA00022771"/>
    </source>
</evidence>
<dbReference type="Proteomes" id="UP000664203">
    <property type="component" value="Unassembled WGS sequence"/>
</dbReference>
<dbReference type="InterPro" id="IPR036427">
    <property type="entry name" value="Bromodomain-like_sf"/>
</dbReference>
<evidence type="ECO:0000256" key="6">
    <source>
        <dbReference type="SAM" id="MobiDB-lite"/>
    </source>
</evidence>
<gene>
    <name evidence="8" type="ORF">ALECFALPRED_001790</name>
</gene>
<keyword evidence="1" id="KW-0479">Metal-binding</keyword>
<dbReference type="EMBL" id="CAJPDR010000146">
    <property type="protein sequence ID" value="CAF9921420.1"/>
    <property type="molecule type" value="Genomic_DNA"/>
</dbReference>
<protein>
    <recommendedName>
        <fullName evidence="7">Bromo domain-containing protein</fullName>
    </recommendedName>
</protein>
<reference evidence="8" key="1">
    <citation type="submission" date="2021-03" db="EMBL/GenBank/DDBJ databases">
        <authorList>
            <person name="Tagirdzhanova G."/>
        </authorList>
    </citation>
    <scope>NUCLEOTIDE SEQUENCE</scope>
</reference>
<dbReference type="InterPro" id="IPR017907">
    <property type="entry name" value="Znf_RING_CS"/>
</dbReference>
<feature type="region of interest" description="Disordered" evidence="6">
    <location>
        <begin position="86"/>
        <end position="135"/>
    </location>
</feature>
<feature type="compositionally biased region" description="Low complexity" evidence="6">
    <location>
        <begin position="114"/>
        <end position="123"/>
    </location>
</feature>
<dbReference type="GO" id="GO:0006325">
    <property type="term" value="P:chromatin organization"/>
    <property type="evidence" value="ECO:0007669"/>
    <property type="project" value="UniProtKB-ARBA"/>
</dbReference>
<dbReference type="SUPFAM" id="SSF47370">
    <property type="entry name" value="Bromodomain"/>
    <property type="match status" value="1"/>
</dbReference>
<feature type="domain" description="Bromo" evidence="7">
    <location>
        <begin position="323"/>
        <end position="394"/>
    </location>
</feature>
<sequence>MDDKIIIDCIGPSVLTITISGAAHSISIATDVIRISGPCGVAEHNLDSLPLIYDAAALGGRLNICDGAGKMVYCWRSLITLQPRSSSCAQRRTDRSSSSSLESSAQTEITTPGSSLASTSSNGSEKRRGISELTGDTSRLFTTSSTANLTVGGRFSHEMTDSRDSISDNTLEEPVIELEGPVNEDLVVRFDRHLRELKRKRDFGKLQSERTCAQCGQCPDKSMVTSCLHLYCNDCLEHLPYELAGKDLYEAHCVVCNDVIIESQSCQHLKELGEDYFLKSDEDLGHEFGQRYIDLEDKDPEQQSTTITATQKNFLVHAVNKLRKLSYGEFFRQPVPINKVNYPTYTGITRPIDLKTMRANLHAGAYPSIELLKADFDQMEQNSRVWNGADHPHTKDAQNLKVAFGIYMIQYPGSGEDFAPRKKAKTKGSKTPPVKTSARAGVSSPPRAAKSAMQGRKYPRDHW</sequence>
<dbReference type="OrthoDB" id="1742084at2759"/>